<dbReference type="PANTHER" id="PTHR11647:SF1">
    <property type="entry name" value="COLLAPSIN RESPONSE MEDIATOR PROTEIN"/>
    <property type="match status" value="1"/>
</dbReference>
<proteinExistence type="inferred from homology"/>
<sequence length="544" mass="60080">MLRNIFKSKSLLLSNKNTFNFSNSLFLKGGTVVNVDLEEKADVLIKNGKIIQVGDIKPPVDAKVIDATGKFVMPGGIDTHTHMQLPFMGTVAVDDFNLGTRAAIAGGTTSILDFVIPAPGKSLIGAYEQWQNWAKDKVNCNYGFHIAITSWLENTEQELAQLVQKEGIQSFKVFLAYKGAFSLGNEGLIKVMEAAKKLGAIVMAHCEDAELIYRNQQHLLKLGVTGPEGHYLSRNQEVEGLGTRTMITIADQIGSPVYVVHVQSKVAVDEVNRARSLGMQTYGETLVTGFTCDGKMIRDKDFKKAASFVMSPPINPDTTTHEYLLNNLQCGNLHTIATDNCTFCSDTKKGFGENDFTKIPNGCNGIEDRMNITWTKAVNEGYFTRQDYVRLTSYNAAQIFNLYPRKGAIRAGSDADVIILDPKAEKIISAKTHHQAVDTNVFEGMHCKGLVTSTILNGDLVYHEGVLSTKQGSGQYLKREPFGYPFQRTAAIDARRDPVKQKVDRSGTPEPPAPTREEMETLQKQVDLLAKENKQLKSKLETSQ</sequence>
<dbReference type="NCBIfam" id="TIGR02033">
    <property type="entry name" value="D-hydantoinase"/>
    <property type="match status" value="1"/>
</dbReference>
<dbReference type="InterPro" id="IPR006680">
    <property type="entry name" value="Amidohydro-rel"/>
</dbReference>
<evidence type="ECO:0000256" key="8">
    <source>
        <dbReference type="ARBA" id="ARBA00039113"/>
    </source>
</evidence>
<dbReference type="PANTHER" id="PTHR11647">
    <property type="entry name" value="HYDRANTOINASE/DIHYDROPYRIMIDINASE FAMILY MEMBER"/>
    <property type="match status" value="1"/>
</dbReference>
<dbReference type="InterPro" id="IPR011778">
    <property type="entry name" value="Hydantoinase/dihydroPyrase"/>
</dbReference>
<dbReference type="CDD" id="cd01314">
    <property type="entry name" value="D-HYD"/>
    <property type="match status" value="1"/>
</dbReference>
<dbReference type="FunFam" id="3.20.20.140:FF:000001">
    <property type="entry name" value="Dihydropyrimidinase like 3"/>
    <property type="match status" value="1"/>
</dbReference>
<dbReference type="OMA" id="SAETHHM"/>
<evidence type="ECO:0000256" key="10">
    <source>
        <dbReference type="SAM" id="MobiDB-lite"/>
    </source>
</evidence>
<evidence type="ECO:0000256" key="1">
    <source>
        <dbReference type="ARBA" id="ARBA00001947"/>
    </source>
</evidence>
<feature type="region of interest" description="Disordered" evidence="10">
    <location>
        <begin position="495"/>
        <end position="520"/>
    </location>
</feature>
<evidence type="ECO:0000256" key="3">
    <source>
        <dbReference type="ARBA" id="ARBA00011881"/>
    </source>
</evidence>
<evidence type="ECO:0000256" key="7">
    <source>
        <dbReference type="ARBA" id="ARBA00036696"/>
    </source>
</evidence>
<comment type="caution">
    <text evidence="12">The sequence shown here is derived from an EMBL/GenBank/DDBJ whole genome shotgun (WGS) entry which is preliminary data.</text>
</comment>
<evidence type="ECO:0000256" key="6">
    <source>
        <dbReference type="ARBA" id="ARBA00022833"/>
    </source>
</evidence>
<evidence type="ECO:0000256" key="5">
    <source>
        <dbReference type="ARBA" id="ARBA00022801"/>
    </source>
</evidence>
<organism evidence="12 13">
    <name type="scientific">Pseudocohnilembus persalinus</name>
    <name type="common">Ciliate</name>
    <dbReference type="NCBI Taxonomy" id="266149"/>
    <lineage>
        <taxon>Eukaryota</taxon>
        <taxon>Sar</taxon>
        <taxon>Alveolata</taxon>
        <taxon>Ciliophora</taxon>
        <taxon>Intramacronucleata</taxon>
        <taxon>Oligohymenophorea</taxon>
        <taxon>Scuticociliatia</taxon>
        <taxon>Philasterida</taxon>
        <taxon>Pseudocohnilembidae</taxon>
        <taxon>Pseudocohnilembus</taxon>
    </lineage>
</organism>
<keyword evidence="5 12" id="KW-0378">Hydrolase</keyword>
<comment type="subunit">
    <text evidence="3">Homotetramer.</text>
</comment>
<dbReference type="InterPro" id="IPR011059">
    <property type="entry name" value="Metal-dep_hydrolase_composite"/>
</dbReference>
<keyword evidence="13" id="KW-1185">Reference proteome</keyword>
<dbReference type="EC" id="3.5.2.2" evidence="8"/>
<dbReference type="GO" id="GO:0005829">
    <property type="term" value="C:cytosol"/>
    <property type="evidence" value="ECO:0007669"/>
    <property type="project" value="TreeGrafter"/>
</dbReference>
<evidence type="ECO:0000259" key="11">
    <source>
        <dbReference type="Pfam" id="PF01979"/>
    </source>
</evidence>
<gene>
    <name evidence="12" type="ORF">PPERSA_12162</name>
</gene>
<dbReference type="SUPFAM" id="SSF51338">
    <property type="entry name" value="Composite domain of metallo-dependent hydrolases"/>
    <property type="match status" value="2"/>
</dbReference>
<dbReference type="InterPro" id="IPR050378">
    <property type="entry name" value="Metallo-dep_Hydrolases_sf"/>
</dbReference>
<accession>A0A0V0R6U1</accession>
<feature type="domain" description="Amidohydrolase-related" evidence="11">
    <location>
        <begin position="71"/>
        <end position="461"/>
    </location>
</feature>
<keyword evidence="4" id="KW-0479">Metal-binding</keyword>
<dbReference type="EMBL" id="LDAU01000037">
    <property type="protein sequence ID" value="KRX10204.1"/>
    <property type="molecule type" value="Genomic_DNA"/>
</dbReference>
<dbReference type="GO" id="GO:0004157">
    <property type="term" value="F:dihydropyrimidinase activity"/>
    <property type="evidence" value="ECO:0007669"/>
    <property type="project" value="UniProtKB-EC"/>
</dbReference>
<dbReference type="Proteomes" id="UP000054937">
    <property type="component" value="Unassembled WGS sequence"/>
</dbReference>
<feature type="compositionally biased region" description="Basic and acidic residues" evidence="10">
    <location>
        <begin position="495"/>
        <end position="507"/>
    </location>
</feature>
<evidence type="ECO:0000313" key="12">
    <source>
        <dbReference type="EMBL" id="KRX10204.1"/>
    </source>
</evidence>
<evidence type="ECO:0000256" key="9">
    <source>
        <dbReference type="PIRSR" id="PIRSR611778-50"/>
    </source>
</evidence>
<reference evidence="12 13" key="1">
    <citation type="journal article" date="2015" name="Sci. Rep.">
        <title>Genome of the facultative scuticociliatosis pathogen Pseudocohnilembus persalinus provides insight into its virulence through horizontal gene transfer.</title>
        <authorList>
            <person name="Xiong J."/>
            <person name="Wang G."/>
            <person name="Cheng J."/>
            <person name="Tian M."/>
            <person name="Pan X."/>
            <person name="Warren A."/>
            <person name="Jiang C."/>
            <person name="Yuan D."/>
            <person name="Miao W."/>
        </authorList>
    </citation>
    <scope>NUCLEOTIDE SEQUENCE [LARGE SCALE GENOMIC DNA]</scope>
    <source>
        <strain evidence="12">36N120E</strain>
    </source>
</reference>
<evidence type="ECO:0000256" key="2">
    <source>
        <dbReference type="ARBA" id="ARBA00008829"/>
    </source>
</evidence>
<name>A0A0V0R6U1_PSEPJ</name>
<dbReference type="SUPFAM" id="SSF51556">
    <property type="entry name" value="Metallo-dependent hydrolases"/>
    <property type="match status" value="1"/>
</dbReference>
<feature type="modified residue" description="N6-carboxylysine" evidence="9">
    <location>
        <position position="172"/>
    </location>
</feature>
<dbReference type="OrthoDB" id="305210at2759"/>
<comment type="PTM">
    <text evidence="9">Carbamylation allows a single lysine to coordinate two divalent metal cations.</text>
</comment>
<comment type="catalytic activity">
    <reaction evidence="7">
        <text>5,6-dihydrouracil + H2O = 3-(carbamoylamino)propanoate + H(+)</text>
        <dbReference type="Rhea" id="RHEA:16121"/>
        <dbReference type="ChEBI" id="CHEBI:11892"/>
        <dbReference type="ChEBI" id="CHEBI:15377"/>
        <dbReference type="ChEBI" id="CHEBI:15378"/>
        <dbReference type="ChEBI" id="CHEBI:15901"/>
        <dbReference type="EC" id="3.5.2.2"/>
    </reaction>
</comment>
<dbReference type="GO" id="GO:0006208">
    <property type="term" value="P:pyrimidine nucleobase catabolic process"/>
    <property type="evidence" value="ECO:0007669"/>
    <property type="project" value="TreeGrafter"/>
</dbReference>
<dbReference type="Gene3D" id="3.20.20.140">
    <property type="entry name" value="Metal-dependent hydrolases"/>
    <property type="match status" value="1"/>
</dbReference>
<comment type="cofactor">
    <cofactor evidence="1">
        <name>Zn(2+)</name>
        <dbReference type="ChEBI" id="CHEBI:29105"/>
    </cofactor>
</comment>
<dbReference type="InterPro" id="IPR032466">
    <property type="entry name" value="Metal_Hydrolase"/>
</dbReference>
<comment type="similarity">
    <text evidence="2">Belongs to the metallo-dependent hydrolases superfamily. Hydantoinase/dihydropyrimidinase family.</text>
</comment>
<evidence type="ECO:0000313" key="13">
    <source>
        <dbReference type="Proteomes" id="UP000054937"/>
    </source>
</evidence>
<evidence type="ECO:0000256" key="4">
    <source>
        <dbReference type="ARBA" id="ARBA00022723"/>
    </source>
</evidence>
<dbReference type="Pfam" id="PF01979">
    <property type="entry name" value="Amidohydro_1"/>
    <property type="match status" value="1"/>
</dbReference>
<protein>
    <recommendedName>
        <fullName evidence="8">dihydropyrimidinase</fullName>
        <ecNumber evidence="8">3.5.2.2</ecNumber>
    </recommendedName>
</protein>
<dbReference type="InParanoid" id="A0A0V0R6U1"/>
<dbReference type="Gene3D" id="2.30.40.10">
    <property type="entry name" value="Urease, subunit C, domain 1"/>
    <property type="match status" value="1"/>
</dbReference>
<dbReference type="AlphaFoldDB" id="A0A0V0R6U1"/>
<dbReference type="GO" id="GO:0046872">
    <property type="term" value="F:metal ion binding"/>
    <property type="evidence" value="ECO:0007669"/>
    <property type="project" value="UniProtKB-KW"/>
</dbReference>
<keyword evidence="6" id="KW-0862">Zinc</keyword>